<dbReference type="GO" id="GO:0009536">
    <property type="term" value="C:plastid"/>
    <property type="evidence" value="ECO:0007669"/>
    <property type="project" value="UniProtKB-ARBA"/>
</dbReference>
<dbReference type="Gene3D" id="3.90.226.10">
    <property type="entry name" value="2-enoyl-CoA Hydratase, Chain A, domain 1"/>
    <property type="match status" value="1"/>
</dbReference>
<proteinExistence type="inferred from homology"/>
<gene>
    <name evidence="9" type="primary">clpP</name>
</gene>
<geneLocation type="chloroplast" evidence="9"/>
<dbReference type="PROSITE" id="PS00382">
    <property type="entry name" value="CLP_PROTEASE_HIS"/>
    <property type="match status" value="1"/>
</dbReference>
<evidence type="ECO:0000256" key="2">
    <source>
        <dbReference type="ARBA" id="ARBA00022640"/>
    </source>
</evidence>
<dbReference type="GO" id="GO:0004176">
    <property type="term" value="F:ATP-dependent peptidase activity"/>
    <property type="evidence" value="ECO:0007669"/>
    <property type="project" value="InterPro"/>
</dbReference>
<keyword evidence="2 9" id="KW-0934">Plastid</keyword>
<evidence type="ECO:0000256" key="1">
    <source>
        <dbReference type="ARBA" id="ARBA00007039"/>
    </source>
</evidence>
<feature type="active site" evidence="7">
    <location>
        <position position="126"/>
    </location>
</feature>
<dbReference type="AlphaFoldDB" id="A0A7G9XKD5"/>
<keyword evidence="9" id="KW-0150">Chloroplast</keyword>
<name>A0A7G9XKD5_9MAGN</name>
<dbReference type="Pfam" id="PF00574">
    <property type="entry name" value="CLP_protease"/>
    <property type="match status" value="1"/>
</dbReference>
<dbReference type="PANTHER" id="PTHR10381">
    <property type="entry name" value="ATP-DEPENDENT CLP PROTEASE PROTEOLYTIC SUBUNIT"/>
    <property type="match status" value="1"/>
</dbReference>
<dbReference type="GO" id="GO:0009368">
    <property type="term" value="C:endopeptidase Clp complex"/>
    <property type="evidence" value="ECO:0007669"/>
    <property type="project" value="TreeGrafter"/>
</dbReference>
<keyword evidence="5" id="KW-0720">Serine protease</keyword>
<protein>
    <recommendedName>
        <fullName evidence="8">ATP-dependent Clp protease proteolytic subunit</fullName>
    </recommendedName>
</protein>
<evidence type="ECO:0000256" key="5">
    <source>
        <dbReference type="ARBA" id="ARBA00022825"/>
    </source>
</evidence>
<evidence type="ECO:0000256" key="6">
    <source>
        <dbReference type="ARBA" id="ARBA00034021"/>
    </source>
</evidence>
<dbReference type="CDD" id="cd07017">
    <property type="entry name" value="S14_ClpP_2"/>
    <property type="match status" value="1"/>
</dbReference>
<dbReference type="InterPro" id="IPR029045">
    <property type="entry name" value="ClpP/crotonase-like_dom_sf"/>
</dbReference>
<dbReference type="SUPFAM" id="SSF52096">
    <property type="entry name" value="ClpP/crotonase"/>
    <property type="match status" value="1"/>
</dbReference>
<dbReference type="EMBL" id="MT755641">
    <property type="protein sequence ID" value="QNO35843.1"/>
    <property type="molecule type" value="Genomic_DNA"/>
</dbReference>
<keyword evidence="4" id="KW-0378">Hydrolase</keyword>
<evidence type="ECO:0000313" key="9">
    <source>
        <dbReference type="EMBL" id="QNO35843.1"/>
    </source>
</evidence>
<dbReference type="GO" id="GO:0051117">
    <property type="term" value="F:ATPase binding"/>
    <property type="evidence" value="ECO:0007669"/>
    <property type="project" value="TreeGrafter"/>
</dbReference>
<dbReference type="InterPro" id="IPR001907">
    <property type="entry name" value="ClpP"/>
</dbReference>
<comment type="similarity">
    <text evidence="1 8">Belongs to the peptidase S14 family.</text>
</comment>
<dbReference type="RefSeq" id="YP_009994068.1">
    <property type="nucleotide sequence ID" value="NC_052866.1"/>
</dbReference>
<dbReference type="PRINTS" id="PR00127">
    <property type="entry name" value="CLPPROTEASEP"/>
</dbReference>
<dbReference type="InterPro" id="IPR023562">
    <property type="entry name" value="ClpP/TepA"/>
</dbReference>
<organism evidence="9">
    <name type="scientific">Corydalis inopinata</name>
    <dbReference type="NCBI Taxonomy" id="2769552"/>
    <lineage>
        <taxon>Eukaryota</taxon>
        <taxon>Viridiplantae</taxon>
        <taxon>Streptophyta</taxon>
        <taxon>Embryophyta</taxon>
        <taxon>Tracheophyta</taxon>
        <taxon>Spermatophyta</taxon>
        <taxon>Magnoliopsida</taxon>
        <taxon>Ranunculales</taxon>
        <taxon>Papaveraceae</taxon>
        <taxon>Fumarioideae</taxon>
        <taxon>Corydalis</taxon>
    </lineage>
</organism>
<accession>A0A7G9XKD5</accession>
<dbReference type="GO" id="GO:0006515">
    <property type="term" value="P:protein quality control for misfolded or incompletely synthesized proteins"/>
    <property type="evidence" value="ECO:0007669"/>
    <property type="project" value="TreeGrafter"/>
</dbReference>
<evidence type="ECO:0000256" key="4">
    <source>
        <dbReference type="ARBA" id="ARBA00022801"/>
    </source>
</evidence>
<sequence>MPVGVPKSPFLIPEDEDPTWVDLYNRLHRQRILFLCQTLTNEIGNNLVGLLVALSREDKTLNFFLNINCRGGLALMALGVVDMMKFVPPLVITLNMGKAYSVGSLVLNGGSAGDRIAFPHSRVMIHQPFSSYFDPEQGEFYLEGEEFKHIHFTIISIYKQSTKKDFWSLYRDMRKDTFMTADEAKVHGIVDVVGLSTLELAESAKSDNEKVIEGFQKIFPKFIHE</sequence>
<evidence type="ECO:0000256" key="7">
    <source>
        <dbReference type="PROSITE-ProRule" id="PRU10086"/>
    </source>
</evidence>
<dbReference type="GO" id="GO:0004252">
    <property type="term" value="F:serine-type endopeptidase activity"/>
    <property type="evidence" value="ECO:0007669"/>
    <property type="project" value="UniProtKB-EC"/>
</dbReference>
<evidence type="ECO:0000256" key="3">
    <source>
        <dbReference type="ARBA" id="ARBA00022670"/>
    </source>
</evidence>
<dbReference type="InterPro" id="IPR033135">
    <property type="entry name" value="ClpP_His_AS"/>
</dbReference>
<evidence type="ECO:0000256" key="8">
    <source>
        <dbReference type="RuleBase" id="RU003567"/>
    </source>
</evidence>
<dbReference type="GeneID" id="62630583"/>
<keyword evidence="3 9" id="KW-0645">Protease</keyword>
<dbReference type="PANTHER" id="PTHR10381:SF15">
    <property type="entry name" value="CHLOROPLASTIC ATP-DEPENDENT CLP PROTEASE PROTEOLYTIC SUBUNIT 1"/>
    <property type="match status" value="1"/>
</dbReference>
<comment type="catalytic activity">
    <reaction evidence="6 7">
        <text>Hydrolysis of proteins to small peptides in the presence of ATP and magnesium. alpha-casein is the usual test substrate. In the absence of ATP, only oligopeptides shorter than five residues are hydrolyzed (such as succinyl-Leu-Tyr-|-NHMec, and Leu-Tyr-Leu-|-Tyr-Trp, in which cleavage of the -Tyr-|-Leu- and -Tyr-|-Trp bonds also occurs).</text>
        <dbReference type="EC" id="3.4.21.92"/>
    </reaction>
</comment>
<reference evidence="9" key="1">
    <citation type="journal article" date="2020" name="Mitochondrial DNA Part B Resour">
        <title>Characterization of the complete chloroplast genome of Corydalis inopinata Prain ex Fedde (Papaveraceae).</title>
        <authorList>
            <person name="Xu X."/>
            <person name="Wang D."/>
        </authorList>
    </citation>
    <scope>NUCLEOTIDE SEQUENCE</scope>
</reference>